<name>A0A141HR18_9CAUD</name>
<dbReference type="EMBL" id="KT876724">
    <property type="protein sequence ID" value="ALN97129.1"/>
    <property type="molecule type" value="Genomic_DNA"/>
</dbReference>
<dbReference type="KEGG" id="vg:40069589"/>
<dbReference type="Proteomes" id="UP000221857">
    <property type="component" value="Segment"/>
</dbReference>
<proteinExistence type="predicted"/>
<evidence type="ECO:0000313" key="1">
    <source>
        <dbReference type="EMBL" id="ALN97129.1"/>
    </source>
</evidence>
<dbReference type="GeneID" id="40069589"/>
<reference evidence="1 2" key="1">
    <citation type="journal article" date="2016" name="PLoS ONE">
        <title>Comparative Genome Analysis Provides Insights into the Pathogenicity of Flavobacterium psychrophilum.</title>
        <authorList>
            <person name="Castillo D."/>
            <person name="Christiansen R.H."/>
            <person name="Dalsgaard I."/>
            <person name="Madsen L."/>
            <person name="Espejo R."/>
            <person name="Middelboe M."/>
        </authorList>
    </citation>
    <scope>NUCLEOTIDE SEQUENCE [LARGE SCALE GENOMIC DNA]</scope>
</reference>
<keyword evidence="2" id="KW-1185">Reference proteome</keyword>
<dbReference type="RefSeq" id="YP_009594072.1">
    <property type="nucleotide sequence ID" value="NC_041872.1"/>
</dbReference>
<sequence>MSIKNMHYDFKMKFNKIDSQNNRNLLVPEIDWLLNQAANLFVSIIAEPRLKKQLGFETNQRTIDDIRAIVVSNDNNWLPVASNSVALPIDYWYFVKGNVRMTKGTCNRIKARVHIKQHDDMFEESSFNNSSFEWREVNALFYDGGLKFFTDGTFTINDFCINYIRKMTYMHNAEAFRIGGYKLPNGQILTGFSNCELPETTHSEIVDIAVLLAAGQIQTSDYPLKMEKLNINQII</sequence>
<evidence type="ECO:0000313" key="2">
    <source>
        <dbReference type="Proteomes" id="UP000221857"/>
    </source>
</evidence>
<organism evidence="1 2">
    <name type="scientific">Flavobacterium phage FpV4</name>
    <dbReference type="NCBI Taxonomy" id="1740108"/>
    <lineage>
        <taxon>Viruses</taxon>
        <taxon>Duplodnaviria</taxon>
        <taxon>Heunggongvirae</taxon>
        <taxon>Uroviricota</taxon>
        <taxon>Caudoviricetes</taxon>
        <taxon>Fipvunavirus</taxon>
        <taxon>Fipvunavirus Fpv4</taxon>
    </lineage>
</organism>
<accession>A0A141HR18</accession>
<protein>
    <submittedName>
        <fullName evidence="1">Uncharacterized protein</fullName>
    </submittedName>
</protein>